<dbReference type="SUPFAM" id="SSF53098">
    <property type="entry name" value="Ribonuclease H-like"/>
    <property type="match status" value="1"/>
</dbReference>
<accession>A0AAV4MZH1</accession>
<name>A0AAV4MZH1_9ARAC</name>
<evidence type="ECO:0000313" key="1">
    <source>
        <dbReference type="EMBL" id="GIX77331.1"/>
    </source>
</evidence>
<proteinExistence type="predicted"/>
<evidence type="ECO:0008006" key="3">
    <source>
        <dbReference type="Google" id="ProtNLM"/>
    </source>
</evidence>
<gene>
    <name evidence="1" type="ORF">CDAR_276591</name>
</gene>
<organism evidence="1 2">
    <name type="scientific">Caerostris darwini</name>
    <dbReference type="NCBI Taxonomy" id="1538125"/>
    <lineage>
        <taxon>Eukaryota</taxon>
        <taxon>Metazoa</taxon>
        <taxon>Ecdysozoa</taxon>
        <taxon>Arthropoda</taxon>
        <taxon>Chelicerata</taxon>
        <taxon>Arachnida</taxon>
        <taxon>Araneae</taxon>
        <taxon>Araneomorphae</taxon>
        <taxon>Entelegynae</taxon>
        <taxon>Araneoidea</taxon>
        <taxon>Araneidae</taxon>
        <taxon>Caerostris</taxon>
    </lineage>
</organism>
<dbReference type="InterPro" id="IPR012337">
    <property type="entry name" value="RNaseH-like_sf"/>
</dbReference>
<dbReference type="EMBL" id="BPLQ01001003">
    <property type="protein sequence ID" value="GIX77331.1"/>
    <property type="molecule type" value="Genomic_DNA"/>
</dbReference>
<comment type="caution">
    <text evidence="1">The sequence shown here is derived from an EMBL/GenBank/DDBJ whole genome shotgun (WGS) entry which is preliminary data.</text>
</comment>
<dbReference type="Proteomes" id="UP001054837">
    <property type="component" value="Unassembled WGS sequence"/>
</dbReference>
<reference evidence="1 2" key="1">
    <citation type="submission" date="2021-06" db="EMBL/GenBank/DDBJ databases">
        <title>Caerostris darwini draft genome.</title>
        <authorList>
            <person name="Kono N."/>
            <person name="Arakawa K."/>
        </authorList>
    </citation>
    <scope>NUCLEOTIDE SEQUENCE [LARGE SCALE GENOMIC DNA]</scope>
</reference>
<protein>
    <recommendedName>
        <fullName evidence="3">RNase H type-1 domain-containing protein</fullName>
    </recommendedName>
</protein>
<evidence type="ECO:0000313" key="2">
    <source>
        <dbReference type="Proteomes" id="UP001054837"/>
    </source>
</evidence>
<dbReference type="AlphaFoldDB" id="A0AAV4MZH1"/>
<sequence>MNGKVGGAFVAYSNGIEIFSKSFRLSDNATVYSAELTAIKLAIKYATGDNGSKSITCQSVYYTDLSIYCYLFFGALPPRGPGRATCLTPLGPLNAIE</sequence>
<keyword evidence="2" id="KW-1185">Reference proteome</keyword>